<evidence type="ECO:0000256" key="6">
    <source>
        <dbReference type="SAM" id="Coils"/>
    </source>
</evidence>
<keyword evidence="4" id="KW-0378">Hydrolase</keyword>
<feature type="domain" description="RecJ OB" evidence="9">
    <location>
        <begin position="467"/>
        <end position="567"/>
    </location>
</feature>
<comment type="similarity">
    <text evidence="1">Belongs to the RecJ family.</text>
</comment>
<dbReference type="Pfam" id="PF01368">
    <property type="entry name" value="DHH"/>
    <property type="match status" value="1"/>
</dbReference>
<dbReference type="InterPro" id="IPR041122">
    <property type="entry name" value="RecJ_OB"/>
</dbReference>
<evidence type="ECO:0000256" key="5">
    <source>
        <dbReference type="ARBA" id="ARBA00022839"/>
    </source>
</evidence>
<dbReference type="Pfam" id="PF02272">
    <property type="entry name" value="DHHA1"/>
    <property type="match status" value="1"/>
</dbReference>
<protein>
    <recommendedName>
        <fullName evidence="2">Single-stranded-DNA-specific exonuclease RecJ</fullName>
    </recommendedName>
</protein>
<gene>
    <name evidence="10" type="primary">recJ</name>
    <name evidence="10" type="ORF">DIZ78_04610</name>
</gene>
<evidence type="ECO:0000256" key="3">
    <source>
        <dbReference type="ARBA" id="ARBA00022722"/>
    </source>
</evidence>
<evidence type="ECO:0000256" key="2">
    <source>
        <dbReference type="ARBA" id="ARBA00019841"/>
    </source>
</evidence>
<dbReference type="InterPro" id="IPR003156">
    <property type="entry name" value="DHHA1_dom"/>
</dbReference>
<dbReference type="AlphaFoldDB" id="A0A370DSY5"/>
<dbReference type="InterPro" id="IPR001667">
    <property type="entry name" value="DDH_dom"/>
</dbReference>
<dbReference type="InterPro" id="IPR038763">
    <property type="entry name" value="DHH_sf"/>
</dbReference>
<dbReference type="FunFam" id="3.90.1640.30:FF:000001">
    <property type="entry name" value="Single-stranded-DNA-specific exonuclease RecJ"/>
    <property type="match status" value="1"/>
</dbReference>
<feature type="domain" description="DHHA1" evidence="8">
    <location>
        <begin position="359"/>
        <end position="450"/>
    </location>
</feature>
<dbReference type="GO" id="GO:0006281">
    <property type="term" value="P:DNA repair"/>
    <property type="evidence" value="ECO:0007669"/>
    <property type="project" value="InterPro"/>
</dbReference>
<organism evidence="10 11">
    <name type="scientific">endosymbiont of Escarpia spicata</name>
    <dbReference type="NCBI Taxonomy" id="2200908"/>
    <lineage>
        <taxon>Bacteria</taxon>
        <taxon>Pseudomonadati</taxon>
        <taxon>Pseudomonadota</taxon>
        <taxon>Gammaproteobacteria</taxon>
        <taxon>sulfur-oxidizing symbionts</taxon>
    </lineage>
</organism>
<dbReference type="InterPro" id="IPR051673">
    <property type="entry name" value="SSDNA_exonuclease_RecJ"/>
</dbReference>
<evidence type="ECO:0000313" key="10">
    <source>
        <dbReference type="EMBL" id="RDH87827.1"/>
    </source>
</evidence>
<dbReference type="Gene3D" id="3.90.1640.30">
    <property type="match status" value="1"/>
</dbReference>
<keyword evidence="3" id="KW-0540">Nuclease</keyword>
<dbReference type="GO" id="GO:0008409">
    <property type="term" value="F:5'-3' exonuclease activity"/>
    <property type="evidence" value="ECO:0007669"/>
    <property type="project" value="InterPro"/>
</dbReference>
<dbReference type="PANTHER" id="PTHR30255">
    <property type="entry name" value="SINGLE-STRANDED-DNA-SPECIFIC EXONUCLEASE RECJ"/>
    <property type="match status" value="1"/>
</dbReference>
<dbReference type="Gene3D" id="3.10.310.30">
    <property type="match status" value="1"/>
</dbReference>
<dbReference type="InterPro" id="IPR004610">
    <property type="entry name" value="RecJ"/>
</dbReference>
<feature type="domain" description="DDH" evidence="7">
    <location>
        <begin position="70"/>
        <end position="230"/>
    </location>
</feature>
<dbReference type="GO" id="GO:0003676">
    <property type="term" value="F:nucleic acid binding"/>
    <property type="evidence" value="ECO:0007669"/>
    <property type="project" value="InterPro"/>
</dbReference>
<evidence type="ECO:0000256" key="1">
    <source>
        <dbReference type="ARBA" id="ARBA00005915"/>
    </source>
</evidence>
<comment type="caution">
    <text evidence="10">The sequence shown here is derived from an EMBL/GenBank/DDBJ whole genome shotgun (WGS) entry which is preliminary data.</text>
</comment>
<keyword evidence="6" id="KW-0175">Coiled coil</keyword>
<proteinExistence type="inferred from homology"/>
<accession>A0A370DSY5</accession>
<dbReference type="EMBL" id="QFXE01000005">
    <property type="protein sequence ID" value="RDH87827.1"/>
    <property type="molecule type" value="Genomic_DNA"/>
</dbReference>
<evidence type="ECO:0000313" key="11">
    <source>
        <dbReference type="Proteomes" id="UP000254771"/>
    </source>
</evidence>
<name>A0A370DSY5_9GAMM</name>
<keyword evidence="5 10" id="KW-0269">Exonuclease</keyword>
<feature type="coiled-coil region" evidence="6">
    <location>
        <begin position="312"/>
        <end position="339"/>
    </location>
</feature>
<evidence type="ECO:0000256" key="4">
    <source>
        <dbReference type="ARBA" id="ARBA00022801"/>
    </source>
</evidence>
<evidence type="ECO:0000259" key="9">
    <source>
        <dbReference type="Pfam" id="PF17768"/>
    </source>
</evidence>
<evidence type="ECO:0000259" key="7">
    <source>
        <dbReference type="Pfam" id="PF01368"/>
    </source>
</evidence>
<dbReference type="Pfam" id="PF17768">
    <property type="entry name" value="RecJ_OB"/>
    <property type="match status" value="1"/>
</dbReference>
<keyword evidence="11" id="KW-1185">Reference proteome</keyword>
<reference evidence="10 11" key="1">
    <citation type="journal article" date="2018" name="ISME J.">
        <title>Endosymbiont genomes yield clues of tubeworm success.</title>
        <authorList>
            <person name="Li Y."/>
            <person name="Liles M.R."/>
            <person name="Halanych K.M."/>
        </authorList>
    </citation>
    <scope>NUCLEOTIDE SEQUENCE [LARGE SCALE GENOMIC DNA]</scope>
    <source>
        <strain evidence="10">A1462</strain>
    </source>
</reference>
<evidence type="ECO:0000259" key="8">
    <source>
        <dbReference type="Pfam" id="PF02272"/>
    </source>
</evidence>
<sequence length="573" mass="62605">MKIIRRPTVSQSSNLSANIYPVLRRVYQARGLVTDGDLEQGLDRLLPMTPLLGVDAAVELLHLQLEKGGHILVVGDYDADGATSTALSLLALQAFGGQRLSYLVPNRFEYGYGLTPEIVELAAERSPDLIVTVDNGISSLKGVARAAELGIPVLVTDHHLPGKVLPDAAAIVNPNQPGDGFGSKNLAGVGVIFYVMVALRSRLRETDWFKTKGLPEPNMAEWLDLVALGTVADLVPLDRNNRILVEQGLRRIRAGRCRPGIQALLELAGRSLHRVVASDMGFAVGPRLNAAGRLEDMGQGIECLLTNDHNLARQMAVELDQLNKTRREIEQEMKEQALQALEQLHLSTEGELPTGLCLFRSEWHQGVIGILASRIKEQYHRPVIAFADGGEGMLKGSARSVPGLHIRDLLDRIAAADPDLLDRFGGHAMAAGLSLKQENLPRFKAAFEHEAAALLDPSRLVGEVISDGELDVTDFNLDLAQQLRVAGPWGQGFPEPTFDGTFQVRQQRVVGERHLKLRLAPMGGRESLDAIAFNQADLGELPGQVRLAYRLDVNEYRGEVTPQLIVEYIQLTS</sequence>
<dbReference type="GO" id="GO:0006310">
    <property type="term" value="P:DNA recombination"/>
    <property type="evidence" value="ECO:0007669"/>
    <property type="project" value="InterPro"/>
</dbReference>
<dbReference type="Proteomes" id="UP000254771">
    <property type="component" value="Unassembled WGS sequence"/>
</dbReference>
<dbReference type="PANTHER" id="PTHR30255:SF2">
    <property type="entry name" value="SINGLE-STRANDED-DNA-SPECIFIC EXONUCLEASE RECJ"/>
    <property type="match status" value="1"/>
</dbReference>
<dbReference type="SUPFAM" id="SSF64182">
    <property type="entry name" value="DHH phosphoesterases"/>
    <property type="match status" value="1"/>
</dbReference>
<dbReference type="NCBIfam" id="TIGR00644">
    <property type="entry name" value="recJ"/>
    <property type="match status" value="1"/>
</dbReference>